<gene>
    <name evidence="1" type="ORF">D5R81_12595</name>
</gene>
<keyword evidence="2" id="KW-1185">Reference proteome</keyword>
<dbReference type="AlphaFoldDB" id="A0A3A6U3T8"/>
<organism evidence="1 2">
    <name type="scientific">Parashewanella spongiae</name>
    <dbReference type="NCBI Taxonomy" id="342950"/>
    <lineage>
        <taxon>Bacteria</taxon>
        <taxon>Pseudomonadati</taxon>
        <taxon>Pseudomonadota</taxon>
        <taxon>Gammaproteobacteria</taxon>
        <taxon>Alteromonadales</taxon>
        <taxon>Shewanellaceae</taxon>
        <taxon>Parashewanella</taxon>
    </lineage>
</organism>
<dbReference type="EMBL" id="QYYH01000077">
    <property type="protein sequence ID" value="RJY12210.1"/>
    <property type="molecule type" value="Genomic_DNA"/>
</dbReference>
<comment type="caution">
    <text evidence="1">The sequence shown here is derived from an EMBL/GenBank/DDBJ whole genome shotgun (WGS) entry which is preliminary data.</text>
</comment>
<accession>A0A3A6U3T8</accession>
<dbReference type="Proteomes" id="UP000273022">
    <property type="component" value="Unassembled WGS sequence"/>
</dbReference>
<evidence type="ECO:0000313" key="1">
    <source>
        <dbReference type="EMBL" id="RJY12210.1"/>
    </source>
</evidence>
<protein>
    <submittedName>
        <fullName evidence="1">Uncharacterized protein</fullName>
    </submittedName>
</protein>
<dbReference type="RefSeq" id="WP_121853990.1">
    <property type="nucleotide sequence ID" value="NZ_CP037952.1"/>
</dbReference>
<name>A0A3A6U3T8_9GAMM</name>
<sequence length="90" mass="10107">MSKLTTVISIIIFGLLSTNSIAEEVHNTQLNSNDIQAELALNIEKEMDKIMRSLLEEQHAAILIAHTEDKVLLTKREDKITTKTESTAEE</sequence>
<proteinExistence type="predicted"/>
<evidence type="ECO:0000313" key="2">
    <source>
        <dbReference type="Proteomes" id="UP000273022"/>
    </source>
</evidence>
<reference evidence="1 2" key="1">
    <citation type="submission" date="2018-09" db="EMBL/GenBank/DDBJ databases">
        <title>Phylogeny of the Shewanellaceae, and recommendation for two new genera, Pseudoshewanella and Parashewanella.</title>
        <authorList>
            <person name="Wang G."/>
        </authorList>
    </citation>
    <scope>NUCLEOTIDE SEQUENCE [LARGE SCALE GENOMIC DNA]</scope>
    <source>
        <strain evidence="1 2">KCTC 22492</strain>
    </source>
</reference>